<proteinExistence type="inferred from homology"/>
<evidence type="ECO:0000256" key="1">
    <source>
        <dbReference type="ARBA" id="ARBA00004651"/>
    </source>
</evidence>
<comment type="subcellular location">
    <subcellularLocation>
        <location evidence="1">Cell membrane</location>
        <topology evidence="1">Multi-pass membrane protein</topology>
    </subcellularLocation>
</comment>
<protein>
    <submittedName>
        <fullName evidence="9">AEC family transporter</fullName>
    </submittedName>
</protein>
<dbReference type="InterPro" id="IPR038770">
    <property type="entry name" value="Na+/solute_symporter_sf"/>
</dbReference>
<feature type="transmembrane region" description="Helical" evidence="8">
    <location>
        <begin position="129"/>
        <end position="151"/>
    </location>
</feature>
<name>A0ABS9R9E7_9FIRM</name>
<evidence type="ECO:0000256" key="2">
    <source>
        <dbReference type="ARBA" id="ARBA00010145"/>
    </source>
</evidence>
<evidence type="ECO:0000256" key="7">
    <source>
        <dbReference type="ARBA" id="ARBA00023136"/>
    </source>
</evidence>
<dbReference type="EMBL" id="JAKVPQ010000012">
    <property type="protein sequence ID" value="MCH4286250.1"/>
    <property type="molecule type" value="Genomic_DNA"/>
</dbReference>
<feature type="transmembrane region" description="Helical" evidence="8">
    <location>
        <begin position="67"/>
        <end position="89"/>
    </location>
</feature>
<feature type="transmembrane region" description="Helical" evidence="8">
    <location>
        <begin position="228"/>
        <end position="249"/>
    </location>
</feature>
<sequence>MVDIQVLLTTMMELFVFIVVGYILVKKHQISKETNKQISGLVVNVLSPALIVSSVCVKSDYDGNDIIWQALGAGVLLYLFLILLAKLVNRCLKADEHEAPVYELLMVFSNTAFIGYPILRVLYGDFAVFVFSLMHMPFNILIFSYGVYLIGKGSVKENQKISIGNILSMGTISSLLAIIIYMTHVNMPVPVVDFLSMLGNATIPISMIVIGASLAFLPVKEIINEKKLYILIAIKLIVLPIILYLLVWRLPFNDFIKSLIVVSGALPSASMVVILSTEYEGDVKAASAGVFLTTLFSIITMPFMLNMLL</sequence>
<keyword evidence="5 8" id="KW-0812">Transmembrane</keyword>
<feature type="transmembrane region" description="Helical" evidence="8">
    <location>
        <begin position="101"/>
        <end position="123"/>
    </location>
</feature>
<evidence type="ECO:0000256" key="4">
    <source>
        <dbReference type="ARBA" id="ARBA00022475"/>
    </source>
</evidence>
<evidence type="ECO:0000256" key="8">
    <source>
        <dbReference type="SAM" id="Phobius"/>
    </source>
</evidence>
<dbReference type="Gene3D" id="1.20.1530.20">
    <property type="match status" value="2"/>
</dbReference>
<gene>
    <name evidence="9" type="ORF">LQE99_14080</name>
</gene>
<feature type="transmembrane region" description="Helical" evidence="8">
    <location>
        <begin position="194"/>
        <end position="216"/>
    </location>
</feature>
<keyword evidence="10" id="KW-1185">Reference proteome</keyword>
<keyword evidence="6 8" id="KW-1133">Transmembrane helix</keyword>
<dbReference type="RefSeq" id="WP_117570342.1">
    <property type="nucleotide sequence ID" value="NZ_JAKVPQ010000012.1"/>
</dbReference>
<evidence type="ECO:0000256" key="3">
    <source>
        <dbReference type="ARBA" id="ARBA00022448"/>
    </source>
</evidence>
<dbReference type="Proteomes" id="UP001202402">
    <property type="component" value="Unassembled WGS sequence"/>
</dbReference>
<comment type="caution">
    <text evidence="9">The sequence shown here is derived from an EMBL/GenBank/DDBJ whole genome shotgun (WGS) entry which is preliminary data.</text>
</comment>
<dbReference type="PANTHER" id="PTHR36838">
    <property type="entry name" value="AUXIN EFFLUX CARRIER FAMILY PROTEIN"/>
    <property type="match status" value="1"/>
</dbReference>
<evidence type="ECO:0000256" key="5">
    <source>
        <dbReference type="ARBA" id="ARBA00022692"/>
    </source>
</evidence>
<keyword evidence="4" id="KW-1003">Cell membrane</keyword>
<feature type="transmembrane region" description="Helical" evidence="8">
    <location>
        <begin position="6"/>
        <end position="25"/>
    </location>
</feature>
<dbReference type="Pfam" id="PF03547">
    <property type="entry name" value="Mem_trans"/>
    <property type="match status" value="1"/>
</dbReference>
<dbReference type="PANTHER" id="PTHR36838:SF1">
    <property type="entry name" value="SLR1864 PROTEIN"/>
    <property type="match status" value="1"/>
</dbReference>
<accession>A0ABS9R9E7</accession>
<keyword evidence="3" id="KW-0813">Transport</keyword>
<feature type="transmembrane region" description="Helical" evidence="8">
    <location>
        <begin position="163"/>
        <end position="182"/>
    </location>
</feature>
<reference evidence="9 10" key="1">
    <citation type="submission" date="2022-02" db="EMBL/GenBank/DDBJ databases">
        <title>Genome of Erysipelotrichaceae sp. nov. NSJ-176 isolated from human feces.</title>
        <authorList>
            <person name="Abdugheni R."/>
        </authorList>
    </citation>
    <scope>NUCLEOTIDE SEQUENCE [LARGE SCALE GENOMIC DNA]</scope>
    <source>
        <strain evidence="9 10">NSJ-176</strain>
    </source>
</reference>
<dbReference type="InterPro" id="IPR004776">
    <property type="entry name" value="Mem_transp_PIN-like"/>
</dbReference>
<evidence type="ECO:0000313" key="10">
    <source>
        <dbReference type="Proteomes" id="UP001202402"/>
    </source>
</evidence>
<feature type="transmembrane region" description="Helical" evidence="8">
    <location>
        <begin position="288"/>
        <end position="308"/>
    </location>
</feature>
<keyword evidence="7 8" id="KW-0472">Membrane</keyword>
<feature type="transmembrane region" description="Helical" evidence="8">
    <location>
        <begin position="255"/>
        <end position="276"/>
    </location>
</feature>
<evidence type="ECO:0000313" key="9">
    <source>
        <dbReference type="EMBL" id="MCH4286250.1"/>
    </source>
</evidence>
<feature type="transmembrane region" description="Helical" evidence="8">
    <location>
        <begin position="37"/>
        <end position="55"/>
    </location>
</feature>
<comment type="similarity">
    <text evidence="2">Belongs to the auxin efflux carrier (TC 2.A.69) family.</text>
</comment>
<organism evidence="9 10">
    <name type="scientific">Amedibacillus hominis</name>
    <dbReference type="NCBI Taxonomy" id="2897776"/>
    <lineage>
        <taxon>Bacteria</taxon>
        <taxon>Bacillati</taxon>
        <taxon>Bacillota</taxon>
        <taxon>Erysipelotrichia</taxon>
        <taxon>Erysipelotrichales</taxon>
        <taxon>Erysipelotrichaceae</taxon>
        <taxon>Amedibacillus</taxon>
    </lineage>
</organism>
<evidence type="ECO:0000256" key="6">
    <source>
        <dbReference type="ARBA" id="ARBA00022989"/>
    </source>
</evidence>